<reference evidence="3" key="1">
    <citation type="journal article" date="2019" name="Int. J. Syst. Evol. Microbiol.">
        <title>The Global Catalogue of Microorganisms (GCM) 10K type strain sequencing project: providing services to taxonomists for standard genome sequencing and annotation.</title>
        <authorList>
            <consortium name="The Broad Institute Genomics Platform"/>
            <consortium name="The Broad Institute Genome Sequencing Center for Infectious Disease"/>
            <person name="Wu L."/>
            <person name="Ma J."/>
        </authorList>
    </citation>
    <scope>NUCLEOTIDE SEQUENCE [LARGE SCALE GENOMIC DNA]</scope>
    <source>
        <strain evidence="3">KCTC 42441</strain>
    </source>
</reference>
<evidence type="ECO:0000313" key="2">
    <source>
        <dbReference type="EMBL" id="MFC3716608.1"/>
    </source>
</evidence>
<keyword evidence="3" id="KW-1185">Reference proteome</keyword>
<dbReference type="Pfam" id="PF11906">
    <property type="entry name" value="DUF3426"/>
    <property type="match status" value="1"/>
</dbReference>
<evidence type="ECO:0000313" key="3">
    <source>
        <dbReference type="Proteomes" id="UP001595705"/>
    </source>
</evidence>
<dbReference type="RefSeq" id="WP_386743890.1">
    <property type="nucleotide sequence ID" value="NZ_JBHRYA010000007.1"/>
</dbReference>
<organism evidence="2 3">
    <name type="scientific">Luteimonas soli</name>
    <dbReference type="NCBI Taxonomy" id="1648966"/>
    <lineage>
        <taxon>Bacteria</taxon>
        <taxon>Pseudomonadati</taxon>
        <taxon>Pseudomonadota</taxon>
        <taxon>Gammaproteobacteria</taxon>
        <taxon>Lysobacterales</taxon>
        <taxon>Lysobacteraceae</taxon>
        <taxon>Luteimonas</taxon>
    </lineage>
</organism>
<gene>
    <name evidence="2" type="ORF">ACFONC_10630</name>
</gene>
<protein>
    <submittedName>
        <fullName evidence="2">DUF3426 domain-containing protein</fullName>
    </submittedName>
</protein>
<feature type="compositionally biased region" description="Low complexity" evidence="1">
    <location>
        <begin position="137"/>
        <end position="164"/>
    </location>
</feature>
<dbReference type="EMBL" id="JBHRYA010000007">
    <property type="protein sequence ID" value="MFC3716608.1"/>
    <property type="molecule type" value="Genomic_DNA"/>
</dbReference>
<feature type="compositionally biased region" description="Low complexity" evidence="1">
    <location>
        <begin position="187"/>
        <end position="222"/>
    </location>
</feature>
<dbReference type="Proteomes" id="UP001595705">
    <property type="component" value="Unassembled WGS sequence"/>
</dbReference>
<dbReference type="InterPro" id="IPR021834">
    <property type="entry name" value="DUF3426"/>
</dbReference>
<proteinExistence type="predicted"/>
<feature type="region of interest" description="Disordered" evidence="1">
    <location>
        <begin position="115"/>
        <end position="222"/>
    </location>
</feature>
<sequence length="416" mass="42343">MFINCPFCKALVATNPATDQPPEHCPRCAAKLRGVAADAPAPAVSPAPQDGQTGAPALDPNFLLQVPIPDAPFIQGIGDAAPSELSSQIHQTVTLGASTPTSIGPAAIAPIATMLKPADPGPASATTPDAAGRDEGAAVPTEPEPAADAAPPATAPVAVQTGAGDAQTPAQADQVAVADTPPADVPDSSADVATEAAASAPSDVEAAPDAADAPPAASEPGAAEVEAIATIAEAPAGTAAATQPAPRALPSFARRRAALDASGLHWKSAAAIVALTLLLLLQLLLADRDRLAADARWRPLLANVCGVLGCTLPPWREPEAFALLARDVRPHPSKPEVLRVTATFRNDARWPQPWPRVRLTLSDVNGNAVATRDFDARDYLGNAPAQAELRSGQSASIAMDVVESGPRSVAFDFDLL</sequence>
<accession>A0ABV7XMS5</accession>
<name>A0ABV7XMS5_9GAMM</name>
<evidence type="ECO:0000256" key="1">
    <source>
        <dbReference type="SAM" id="MobiDB-lite"/>
    </source>
</evidence>
<comment type="caution">
    <text evidence="2">The sequence shown here is derived from an EMBL/GenBank/DDBJ whole genome shotgun (WGS) entry which is preliminary data.</text>
</comment>